<sequence length="222" mass="25377">MVLFPYAGGLGSSFYAFAPHISSEYDLYVVEYPGRCNQESSLAPTSFLELSLAIMQLLSDMSLHSKTLSFCGVSMGGYIAFHIARLIEHYYGIGIERLIMISVCSESKLMASLNSEGWLESLIDEYNGLFEQDFLDYLKNLMQKDRNILKTMQLGMANLTKTPINIVNSTEDTRCHSLDTKHFWQNKTTQSFDYRTYEGKHVPRTEQLDEIFNANSDLKFEH</sequence>
<proteinExistence type="inferred from homology"/>
<dbReference type="GO" id="GO:0008610">
    <property type="term" value="P:lipid biosynthetic process"/>
    <property type="evidence" value="ECO:0007669"/>
    <property type="project" value="TreeGrafter"/>
</dbReference>
<dbReference type="PANTHER" id="PTHR11487:SF0">
    <property type="entry name" value="S-ACYL FATTY ACID SYNTHASE THIOESTERASE, MEDIUM CHAIN"/>
    <property type="match status" value="1"/>
</dbReference>
<feature type="domain" description="Thioesterase" evidence="2">
    <location>
        <begin position="2"/>
        <end position="213"/>
    </location>
</feature>
<dbReference type="EC" id="6.3.2.-" evidence="3"/>
<organism evidence="3 4">
    <name type="scientific">Legionella londiniensis</name>
    <dbReference type="NCBI Taxonomy" id="45068"/>
    <lineage>
        <taxon>Bacteria</taxon>
        <taxon>Pseudomonadati</taxon>
        <taxon>Pseudomonadota</taxon>
        <taxon>Gammaproteobacteria</taxon>
        <taxon>Legionellales</taxon>
        <taxon>Legionellaceae</taxon>
        <taxon>Legionella</taxon>
    </lineage>
</organism>
<keyword evidence="3" id="KW-0436">Ligase</keyword>
<reference evidence="3 4" key="1">
    <citation type="submission" date="2015-11" db="EMBL/GenBank/DDBJ databases">
        <title>Genomic analysis of 38 Legionella species identifies large and diverse effector repertoires.</title>
        <authorList>
            <person name="Burstein D."/>
            <person name="Amaro F."/>
            <person name="Zusman T."/>
            <person name="Lifshitz Z."/>
            <person name="Cohen O."/>
            <person name="Gilbert J.A."/>
            <person name="Pupko T."/>
            <person name="Shuman H.A."/>
            <person name="Segal G."/>
        </authorList>
    </citation>
    <scope>NUCLEOTIDE SEQUENCE [LARGE SCALE GENOMIC DNA]</scope>
    <source>
        <strain evidence="3 4">ATCC 49505</strain>
    </source>
</reference>
<dbReference type="PATRIC" id="fig|45068.5.peg.408"/>
<evidence type="ECO:0000259" key="2">
    <source>
        <dbReference type="Pfam" id="PF00975"/>
    </source>
</evidence>
<dbReference type="InterPro" id="IPR001031">
    <property type="entry name" value="Thioesterase"/>
</dbReference>
<name>A0A0W0VRQ6_9GAMM</name>
<dbReference type="SUPFAM" id="SSF53474">
    <property type="entry name" value="alpha/beta-Hydrolases"/>
    <property type="match status" value="1"/>
</dbReference>
<dbReference type="Proteomes" id="UP000054997">
    <property type="component" value="Unassembled WGS sequence"/>
</dbReference>
<evidence type="ECO:0000313" key="4">
    <source>
        <dbReference type="Proteomes" id="UP000054997"/>
    </source>
</evidence>
<dbReference type="EMBL" id="LNYK01000004">
    <property type="protein sequence ID" value="KTD22848.1"/>
    <property type="molecule type" value="Genomic_DNA"/>
</dbReference>
<keyword evidence="4" id="KW-1185">Reference proteome</keyword>
<evidence type="ECO:0000256" key="1">
    <source>
        <dbReference type="ARBA" id="ARBA00007169"/>
    </source>
</evidence>
<dbReference type="InterPro" id="IPR012223">
    <property type="entry name" value="TEII"/>
</dbReference>
<gene>
    <name evidence="3" type="primary">mbtB</name>
    <name evidence="3" type="ORF">Llon_0381</name>
</gene>
<dbReference type="Gene3D" id="3.40.50.1820">
    <property type="entry name" value="alpha/beta hydrolase"/>
    <property type="match status" value="1"/>
</dbReference>
<dbReference type="Pfam" id="PF00975">
    <property type="entry name" value="Thioesterase"/>
    <property type="match status" value="1"/>
</dbReference>
<dbReference type="GO" id="GO:0016874">
    <property type="term" value="F:ligase activity"/>
    <property type="evidence" value="ECO:0007669"/>
    <property type="project" value="UniProtKB-KW"/>
</dbReference>
<dbReference type="InterPro" id="IPR029058">
    <property type="entry name" value="AB_hydrolase_fold"/>
</dbReference>
<dbReference type="PANTHER" id="PTHR11487">
    <property type="entry name" value="THIOESTERASE"/>
    <property type="match status" value="1"/>
</dbReference>
<comment type="similarity">
    <text evidence="1">Belongs to the thioesterase family.</text>
</comment>
<protein>
    <submittedName>
        <fullName evidence="3">Phenyloxazoline synthase MbtB</fullName>
        <ecNumber evidence="3">6.3.2.-</ecNumber>
    </submittedName>
</protein>
<dbReference type="AlphaFoldDB" id="A0A0W0VRQ6"/>
<evidence type="ECO:0000313" key="3">
    <source>
        <dbReference type="EMBL" id="KTD22848.1"/>
    </source>
</evidence>
<comment type="caution">
    <text evidence="3">The sequence shown here is derived from an EMBL/GenBank/DDBJ whole genome shotgun (WGS) entry which is preliminary data.</text>
</comment>
<dbReference type="STRING" id="45068.Llon_0381"/>
<accession>A0A0W0VRQ6</accession>